<dbReference type="HOGENOM" id="CLU_423913_0_0_1"/>
<evidence type="ECO:0000313" key="4">
    <source>
        <dbReference type="EMBL" id="EPT03387.1"/>
    </source>
</evidence>
<protein>
    <recommendedName>
        <fullName evidence="3">C2H2-type domain-containing protein</fullName>
    </recommendedName>
</protein>
<name>S8EEF1_FOMSC</name>
<keyword evidence="5" id="KW-1185">Reference proteome</keyword>
<dbReference type="InterPro" id="IPR013087">
    <property type="entry name" value="Znf_C2H2_type"/>
</dbReference>
<feature type="compositionally biased region" description="Basic and acidic residues" evidence="2">
    <location>
        <begin position="364"/>
        <end position="376"/>
    </location>
</feature>
<evidence type="ECO:0000256" key="1">
    <source>
        <dbReference type="PROSITE-ProRule" id="PRU00042"/>
    </source>
</evidence>
<accession>S8EEF1</accession>
<feature type="region of interest" description="Disordered" evidence="2">
    <location>
        <begin position="496"/>
        <end position="547"/>
    </location>
</feature>
<feature type="compositionally biased region" description="Polar residues" evidence="2">
    <location>
        <begin position="422"/>
        <end position="447"/>
    </location>
</feature>
<dbReference type="AlphaFoldDB" id="S8EEF1"/>
<evidence type="ECO:0000259" key="3">
    <source>
        <dbReference type="PROSITE" id="PS50157"/>
    </source>
</evidence>
<evidence type="ECO:0000256" key="2">
    <source>
        <dbReference type="SAM" id="MobiDB-lite"/>
    </source>
</evidence>
<dbReference type="STRING" id="743788.S8EEF1"/>
<proteinExistence type="predicted"/>
<dbReference type="OrthoDB" id="10546571at2759"/>
<feature type="compositionally biased region" description="Low complexity" evidence="2">
    <location>
        <begin position="240"/>
        <end position="266"/>
    </location>
</feature>
<feature type="domain" description="C2H2-type" evidence="3">
    <location>
        <begin position="56"/>
        <end position="85"/>
    </location>
</feature>
<dbReference type="InParanoid" id="S8EEF1"/>
<reference evidence="4 5" key="1">
    <citation type="journal article" date="2012" name="Science">
        <title>The Paleozoic origin of enzymatic lignin decomposition reconstructed from 31 fungal genomes.</title>
        <authorList>
            <person name="Floudas D."/>
            <person name="Binder M."/>
            <person name="Riley R."/>
            <person name="Barry K."/>
            <person name="Blanchette R.A."/>
            <person name="Henrissat B."/>
            <person name="Martinez A.T."/>
            <person name="Otillar R."/>
            <person name="Spatafora J.W."/>
            <person name="Yadav J.S."/>
            <person name="Aerts A."/>
            <person name="Benoit I."/>
            <person name="Boyd A."/>
            <person name="Carlson A."/>
            <person name="Copeland A."/>
            <person name="Coutinho P.M."/>
            <person name="de Vries R.P."/>
            <person name="Ferreira P."/>
            <person name="Findley K."/>
            <person name="Foster B."/>
            <person name="Gaskell J."/>
            <person name="Glotzer D."/>
            <person name="Gorecki P."/>
            <person name="Heitman J."/>
            <person name="Hesse C."/>
            <person name="Hori C."/>
            <person name="Igarashi K."/>
            <person name="Jurgens J.A."/>
            <person name="Kallen N."/>
            <person name="Kersten P."/>
            <person name="Kohler A."/>
            <person name="Kuees U."/>
            <person name="Kumar T.K.A."/>
            <person name="Kuo A."/>
            <person name="LaButti K."/>
            <person name="Larrondo L.F."/>
            <person name="Lindquist E."/>
            <person name="Ling A."/>
            <person name="Lombard V."/>
            <person name="Lucas S."/>
            <person name="Lundell T."/>
            <person name="Martin R."/>
            <person name="McLaughlin D.J."/>
            <person name="Morgenstern I."/>
            <person name="Morin E."/>
            <person name="Murat C."/>
            <person name="Nagy L.G."/>
            <person name="Nolan M."/>
            <person name="Ohm R.A."/>
            <person name="Patyshakuliyeva A."/>
            <person name="Rokas A."/>
            <person name="Ruiz-Duenas F.J."/>
            <person name="Sabat G."/>
            <person name="Salamov A."/>
            <person name="Samejima M."/>
            <person name="Schmutz J."/>
            <person name="Slot J.C."/>
            <person name="St John F."/>
            <person name="Stenlid J."/>
            <person name="Sun H."/>
            <person name="Sun S."/>
            <person name="Syed K."/>
            <person name="Tsang A."/>
            <person name="Wiebenga A."/>
            <person name="Young D."/>
            <person name="Pisabarro A."/>
            <person name="Eastwood D.C."/>
            <person name="Martin F."/>
            <person name="Cullen D."/>
            <person name="Grigoriev I.V."/>
            <person name="Hibbett D.S."/>
        </authorList>
    </citation>
    <scope>NUCLEOTIDE SEQUENCE</scope>
    <source>
        <strain evidence="5">FP-58527</strain>
    </source>
</reference>
<dbReference type="eggNOG" id="ENOG502RUZT">
    <property type="taxonomic scope" value="Eukaryota"/>
</dbReference>
<dbReference type="EMBL" id="KE504130">
    <property type="protein sequence ID" value="EPT03387.1"/>
    <property type="molecule type" value="Genomic_DNA"/>
</dbReference>
<dbReference type="PROSITE" id="PS50157">
    <property type="entry name" value="ZINC_FINGER_C2H2_2"/>
    <property type="match status" value="1"/>
</dbReference>
<feature type="compositionally biased region" description="Polar residues" evidence="2">
    <location>
        <begin position="502"/>
        <end position="535"/>
    </location>
</feature>
<organism evidence="4 5">
    <name type="scientific">Fomitopsis schrenkii</name>
    <name type="common">Brown rot fungus</name>
    <dbReference type="NCBI Taxonomy" id="2126942"/>
    <lineage>
        <taxon>Eukaryota</taxon>
        <taxon>Fungi</taxon>
        <taxon>Dikarya</taxon>
        <taxon>Basidiomycota</taxon>
        <taxon>Agaricomycotina</taxon>
        <taxon>Agaricomycetes</taxon>
        <taxon>Polyporales</taxon>
        <taxon>Fomitopsis</taxon>
    </lineage>
</organism>
<dbReference type="Proteomes" id="UP000015241">
    <property type="component" value="Unassembled WGS sequence"/>
</dbReference>
<feature type="compositionally biased region" description="Basic residues" evidence="2">
    <location>
        <begin position="87"/>
        <end position="102"/>
    </location>
</feature>
<gene>
    <name evidence="4" type="ORF">FOMPIDRAFT_1046935</name>
</gene>
<keyword evidence="1" id="KW-0862">Zinc</keyword>
<keyword evidence="1" id="KW-0863">Zinc-finger</keyword>
<evidence type="ECO:0000313" key="5">
    <source>
        <dbReference type="Proteomes" id="UP000015241"/>
    </source>
</evidence>
<feature type="compositionally biased region" description="Basic and acidic residues" evidence="2">
    <location>
        <begin position="122"/>
        <end position="137"/>
    </location>
</feature>
<feature type="compositionally biased region" description="Acidic residues" evidence="2">
    <location>
        <begin position="267"/>
        <end position="306"/>
    </location>
</feature>
<feature type="region of interest" description="Disordered" evidence="2">
    <location>
        <begin position="67"/>
        <end position="481"/>
    </location>
</feature>
<keyword evidence="1" id="KW-0479">Metal-binding</keyword>
<sequence>MPMKKWPSLPGTCRLCHEHVSSLQQHYRSFHQLSCRIDYGDGTVHEVFRDQVAGGFPCMHCSRPFPTPRGLQDHARKSDCSGPKPPSKSKPKPSPKRVRRKASRESDTEGGSPLHLKLKICVPEHMRKDLKRPRLDTDGPDGDQPCEAPEADVVPSGDEQDRGSVHSGTGAELIVIDDNVDITAEMEHGPSASDHQMNEGQIDDADGVTVTDGDEHMSVEEEPVEEPVAEESVEEESVEEQPVAEQPVAEQPVAEQPVAEQPVAEEPVAEEPDVEQPVAEEPDVEQPVAEESDVEQPVAEESDVEEPVARSSSPTSDQLEPATVHPGSQPVADSRIETASAPPLTDSAKATPTTAPPPDPVPADSHESSARERRESPSPLVGEPCGLSPATGAGEDDSPVKPAAAYESPTSPPISKPGSPEPLSTSLPEETLGSSTELLAILRSQSLPAHEETKSQAVSSPPGKYPDASPQSRHDVDDNMDVDLLDLDALELEYPSDEEMDTSLTPEASLSTSNGTLHATDGQGATASEASTPSRPGSAAADPARLCHAPLPPHHPVLEFLDEIDADRPPPAHFARAFVDLGYDTDSLLDMLACAKPECGDWDALQAELRTDKKYDAWWLRVKMALRERAARCLRKSGMFIRSSSA</sequence>
<feature type="compositionally biased region" description="Acidic residues" evidence="2">
    <location>
        <begin position="220"/>
        <end position="239"/>
    </location>
</feature>
<dbReference type="GO" id="GO:0008270">
    <property type="term" value="F:zinc ion binding"/>
    <property type="evidence" value="ECO:0007669"/>
    <property type="project" value="UniProtKB-KW"/>
</dbReference>